<name>A0A5C8ZPQ2_9GAMM</name>
<dbReference type="OrthoDB" id="7055135at2"/>
<dbReference type="AlphaFoldDB" id="A0A5C8ZPQ2"/>
<protein>
    <recommendedName>
        <fullName evidence="5">Right handed beta helix domain-containing protein</fullName>
    </recommendedName>
</protein>
<proteinExistence type="predicted"/>
<feature type="region of interest" description="Disordered" evidence="1">
    <location>
        <begin position="333"/>
        <end position="363"/>
    </location>
</feature>
<feature type="chain" id="PRO_5022885637" description="Right handed beta helix domain-containing protein" evidence="2">
    <location>
        <begin position="20"/>
        <end position="363"/>
    </location>
</feature>
<accession>A0A5C8ZPQ2</accession>
<feature type="signal peptide" evidence="2">
    <location>
        <begin position="1"/>
        <end position="19"/>
    </location>
</feature>
<evidence type="ECO:0000313" key="4">
    <source>
        <dbReference type="Proteomes" id="UP000321933"/>
    </source>
</evidence>
<dbReference type="RefSeq" id="WP_148065497.1">
    <property type="nucleotide sequence ID" value="NZ_VRYZ01000008.1"/>
</dbReference>
<evidence type="ECO:0008006" key="5">
    <source>
        <dbReference type="Google" id="ProtNLM"/>
    </source>
</evidence>
<dbReference type="EMBL" id="VRYZ01000008">
    <property type="protein sequence ID" value="TXS89639.1"/>
    <property type="molecule type" value="Genomic_DNA"/>
</dbReference>
<evidence type="ECO:0000256" key="1">
    <source>
        <dbReference type="SAM" id="MobiDB-lite"/>
    </source>
</evidence>
<dbReference type="Proteomes" id="UP000321933">
    <property type="component" value="Unassembled WGS sequence"/>
</dbReference>
<gene>
    <name evidence="3" type="ORF">FVW59_16610</name>
</gene>
<evidence type="ECO:0000313" key="3">
    <source>
        <dbReference type="EMBL" id="TXS89639.1"/>
    </source>
</evidence>
<keyword evidence="4" id="KW-1185">Reference proteome</keyword>
<dbReference type="InterPro" id="IPR012334">
    <property type="entry name" value="Pectin_lyas_fold"/>
</dbReference>
<keyword evidence="2" id="KW-0732">Signal</keyword>
<comment type="caution">
    <text evidence="3">The sequence shown here is derived from an EMBL/GenBank/DDBJ whole genome shotgun (WGS) entry which is preliminary data.</text>
</comment>
<reference evidence="3 4" key="1">
    <citation type="submission" date="2019-08" db="EMBL/GenBank/DDBJ databases">
        <title>Parahaliea maris sp. nov., isolated from the surface seawater.</title>
        <authorList>
            <person name="Liu Y."/>
        </authorList>
    </citation>
    <scope>NUCLEOTIDE SEQUENCE [LARGE SCALE GENOMIC DNA]</scope>
    <source>
        <strain evidence="3 4">S2-26</strain>
    </source>
</reference>
<dbReference type="Gene3D" id="2.160.20.10">
    <property type="entry name" value="Single-stranded right-handed beta-helix, Pectin lyase-like"/>
    <property type="match status" value="1"/>
</dbReference>
<organism evidence="3 4">
    <name type="scientific">Parahaliea aestuarii</name>
    <dbReference type="NCBI Taxonomy" id="1852021"/>
    <lineage>
        <taxon>Bacteria</taxon>
        <taxon>Pseudomonadati</taxon>
        <taxon>Pseudomonadota</taxon>
        <taxon>Gammaproteobacteria</taxon>
        <taxon>Cellvibrionales</taxon>
        <taxon>Halieaceae</taxon>
        <taxon>Parahaliea</taxon>
    </lineage>
</organism>
<sequence>MWCFQQSLVASLFALYSLAPEVAAQAVSPALAPVSPIQQLVNAARPGATLSLPPGTYAGGLVVRRALQLNMQGVRLQGVALGKAVLVIEGASGPVIVNDFHADGAAAGAQDGNLAGIRIAGRNFDVTLNRVHIRNTAMGIMTDNRGGVLRLRNSNIGDIGRGGGAQSLSHVVYAGAIDRLEIIGSLLGESHHLGHLLKSRAMSTTIEDSELRGGDSRHSRVIDLPCGGVLSLDNVALQRSVRADNRDLIGIGLESAAGCGARDGAASVSIENSLLELGESPEDFAGLQTLYLFNWPAGPAELRLRDNVLRSSGFVLRGQMAANGPAIRLGRNGIRTAAGDTGGRRSVRDNPGGAGVDPLGQDP</sequence>
<evidence type="ECO:0000256" key="2">
    <source>
        <dbReference type="SAM" id="SignalP"/>
    </source>
</evidence>
<dbReference type="InterPro" id="IPR011050">
    <property type="entry name" value="Pectin_lyase_fold/virulence"/>
</dbReference>
<dbReference type="SUPFAM" id="SSF51126">
    <property type="entry name" value="Pectin lyase-like"/>
    <property type="match status" value="1"/>
</dbReference>